<evidence type="ECO:0000259" key="3">
    <source>
        <dbReference type="Pfam" id="PF00501"/>
    </source>
</evidence>
<keyword evidence="2" id="KW-0436">Ligase</keyword>
<evidence type="ECO:0000313" key="4">
    <source>
        <dbReference type="EMBL" id="MDT0481888.1"/>
    </source>
</evidence>
<name>A0ABU2V951_9ACTN</name>
<dbReference type="Proteomes" id="UP001183824">
    <property type="component" value="Unassembled WGS sequence"/>
</dbReference>
<proteinExistence type="inferred from homology"/>
<dbReference type="InterPro" id="IPR000873">
    <property type="entry name" value="AMP-dep_synth/lig_dom"/>
</dbReference>
<feature type="domain" description="AMP-dependent synthetase/ligase" evidence="3">
    <location>
        <begin position="51"/>
        <end position="339"/>
    </location>
</feature>
<dbReference type="InterPro" id="IPR042099">
    <property type="entry name" value="ANL_N_sf"/>
</dbReference>
<protein>
    <submittedName>
        <fullName evidence="4">AMP-binding protein</fullName>
    </submittedName>
</protein>
<comment type="caution">
    <text evidence="4">The sequence shown here is derived from an EMBL/GenBank/DDBJ whole genome shotgun (WGS) entry which is preliminary data.</text>
</comment>
<accession>A0ABU2V951</accession>
<gene>
    <name evidence="4" type="ORF">RNB18_17080</name>
</gene>
<sequence>MSQIDGTPSLRSAGEIRSRCPRHRSAFVAPSADRAWTLGDLLQGPREGEWHQVLDDGARALVICRAGRSLDEVSAVLRLLDAAVPMVLVDSLNARQSEDVIETLGATHVFERGAFHRRHGRRATSVHRDRMVTLPTAGSSGHPKYVALSAESVMGNAAAVAANLGLRDDDVGVTTLSPAYSYGLSNVLAHTLAGATMLCVDHSIASRRFWETIRDEGATSLAFAASSAPLVVTALRRSMMPRTLRRIMFAGGAVDRSLVPELYRETARVGASLHVMYGQTEAGPRIAISSPDTEPKHWGTVGTGIHGVRTRVVDSAGAEQQAGKEGRIQVASPYIMAGYSQRASDLASPRDQIDWLDTGDRGRQDATGRMWISGRADEIRKVSGYRIDLRDVREQAATVFRCSAAALTGPHLVTVCLETADRISSDQPQVTELAERLNLPAELIRIVTIPKLPRGASGKVDHVALAERTGSAVIETVEEE</sequence>
<dbReference type="SUPFAM" id="SSF56801">
    <property type="entry name" value="Acetyl-CoA synthetase-like"/>
    <property type="match status" value="1"/>
</dbReference>
<evidence type="ECO:0000256" key="1">
    <source>
        <dbReference type="ARBA" id="ARBA00006432"/>
    </source>
</evidence>
<reference evidence="5" key="1">
    <citation type="submission" date="2023-07" db="EMBL/GenBank/DDBJ databases">
        <title>30 novel species of actinomycetes from the DSMZ collection.</title>
        <authorList>
            <person name="Nouioui I."/>
        </authorList>
    </citation>
    <scope>NUCLEOTIDE SEQUENCE [LARGE SCALE GENOMIC DNA]</scope>
    <source>
        <strain evidence="5">DSM 41640</strain>
    </source>
</reference>
<dbReference type="Gene3D" id="3.40.50.12780">
    <property type="entry name" value="N-terminal domain of ligase-like"/>
    <property type="match status" value="1"/>
</dbReference>
<comment type="similarity">
    <text evidence="1">Belongs to the ATP-dependent AMP-binding enzyme family.</text>
</comment>
<dbReference type="PANTHER" id="PTHR43201:SF5">
    <property type="entry name" value="MEDIUM-CHAIN ACYL-COA LIGASE ACSF2, MITOCHONDRIAL"/>
    <property type="match status" value="1"/>
</dbReference>
<dbReference type="Pfam" id="PF00501">
    <property type="entry name" value="AMP-binding"/>
    <property type="match status" value="1"/>
</dbReference>
<evidence type="ECO:0000313" key="5">
    <source>
        <dbReference type="Proteomes" id="UP001183824"/>
    </source>
</evidence>
<organism evidence="4 5">
    <name type="scientific">Streptomyces doebereineriae</name>
    <dbReference type="NCBI Taxonomy" id="3075528"/>
    <lineage>
        <taxon>Bacteria</taxon>
        <taxon>Bacillati</taxon>
        <taxon>Actinomycetota</taxon>
        <taxon>Actinomycetes</taxon>
        <taxon>Kitasatosporales</taxon>
        <taxon>Streptomycetaceae</taxon>
        <taxon>Streptomyces</taxon>
    </lineage>
</organism>
<evidence type="ECO:0000256" key="2">
    <source>
        <dbReference type="ARBA" id="ARBA00022598"/>
    </source>
</evidence>
<dbReference type="PANTHER" id="PTHR43201">
    <property type="entry name" value="ACYL-COA SYNTHETASE"/>
    <property type="match status" value="1"/>
</dbReference>
<dbReference type="EMBL" id="JAVREZ010000005">
    <property type="protein sequence ID" value="MDT0481888.1"/>
    <property type="molecule type" value="Genomic_DNA"/>
</dbReference>
<keyword evidence="5" id="KW-1185">Reference proteome</keyword>